<accession>A0ACB7U9L1</accession>
<evidence type="ECO:0000313" key="1">
    <source>
        <dbReference type="EMBL" id="KAH7656943.1"/>
    </source>
</evidence>
<protein>
    <submittedName>
        <fullName evidence="1">Photosystem I PsaK reaction centre protein</fullName>
    </submittedName>
</protein>
<sequence length="163" mass="18326">MSITSSATNNTMAAPVGVAGLLPTPAFGHLITVKLTRENYLLWKAQVLPYLRSQQLLGYIDGSVARPAETIAQIAQEGEVTTVQNPAFTRWLQQDQMVLSALLSSLSNEVLAQVLFLTTSKEVWRALEQMFSYVFFRPSVSIFQTRRLFLTCLQDSTRTMIHW</sequence>
<reference evidence="2" key="1">
    <citation type="journal article" date="2022" name="Nat. Commun.">
        <title>Chromosome evolution and the genetic basis of agronomically important traits in greater yam.</title>
        <authorList>
            <person name="Bredeson J.V."/>
            <person name="Lyons J.B."/>
            <person name="Oniyinde I.O."/>
            <person name="Okereke N.R."/>
            <person name="Kolade O."/>
            <person name="Nnabue I."/>
            <person name="Nwadili C.O."/>
            <person name="Hribova E."/>
            <person name="Parker M."/>
            <person name="Nwogha J."/>
            <person name="Shu S."/>
            <person name="Carlson J."/>
            <person name="Kariba R."/>
            <person name="Muthemba S."/>
            <person name="Knop K."/>
            <person name="Barton G.J."/>
            <person name="Sherwood A.V."/>
            <person name="Lopez-Montes A."/>
            <person name="Asiedu R."/>
            <person name="Jamnadass R."/>
            <person name="Muchugi A."/>
            <person name="Goodstein D."/>
            <person name="Egesi C.N."/>
            <person name="Featherston J."/>
            <person name="Asfaw A."/>
            <person name="Simpson G.G."/>
            <person name="Dolezel J."/>
            <person name="Hendre P.S."/>
            <person name="Van Deynze A."/>
            <person name="Kumar P.L."/>
            <person name="Obidiegwu J.E."/>
            <person name="Bhattacharjee R."/>
            <person name="Rokhsar D.S."/>
        </authorList>
    </citation>
    <scope>NUCLEOTIDE SEQUENCE [LARGE SCALE GENOMIC DNA]</scope>
    <source>
        <strain evidence="2">cv. TDa95/00328</strain>
    </source>
</reference>
<proteinExistence type="predicted"/>
<dbReference type="EMBL" id="CM037028">
    <property type="protein sequence ID" value="KAH7656943.1"/>
    <property type="molecule type" value="Genomic_DNA"/>
</dbReference>
<dbReference type="Proteomes" id="UP000827976">
    <property type="component" value="Chromosome 18"/>
</dbReference>
<evidence type="ECO:0000313" key="2">
    <source>
        <dbReference type="Proteomes" id="UP000827976"/>
    </source>
</evidence>
<name>A0ACB7U9L1_DIOAL</name>
<comment type="caution">
    <text evidence="1">The sequence shown here is derived from an EMBL/GenBank/DDBJ whole genome shotgun (WGS) entry which is preliminary data.</text>
</comment>
<gene>
    <name evidence="1" type="ORF">IHE45_18G108500</name>
</gene>
<organism evidence="1 2">
    <name type="scientific">Dioscorea alata</name>
    <name type="common">Purple yam</name>
    <dbReference type="NCBI Taxonomy" id="55571"/>
    <lineage>
        <taxon>Eukaryota</taxon>
        <taxon>Viridiplantae</taxon>
        <taxon>Streptophyta</taxon>
        <taxon>Embryophyta</taxon>
        <taxon>Tracheophyta</taxon>
        <taxon>Spermatophyta</taxon>
        <taxon>Magnoliopsida</taxon>
        <taxon>Liliopsida</taxon>
        <taxon>Dioscoreales</taxon>
        <taxon>Dioscoreaceae</taxon>
        <taxon>Dioscorea</taxon>
    </lineage>
</organism>
<keyword evidence="2" id="KW-1185">Reference proteome</keyword>